<evidence type="ECO:0000259" key="15">
    <source>
        <dbReference type="SMART" id="SM00904"/>
    </source>
</evidence>
<dbReference type="EMBL" id="BRLB01000021">
    <property type="protein sequence ID" value="GKX31747.1"/>
    <property type="molecule type" value="Genomic_DNA"/>
</dbReference>
<dbReference type="NCBIfam" id="NF004162">
    <property type="entry name" value="PRK05627.1-5"/>
    <property type="match status" value="1"/>
</dbReference>
<dbReference type="SUPFAM" id="SSF52374">
    <property type="entry name" value="Nucleotidylyl transferase"/>
    <property type="match status" value="1"/>
</dbReference>
<comment type="similarity">
    <text evidence="14">Belongs to the ribF family.</text>
</comment>
<dbReference type="GO" id="GO:0009398">
    <property type="term" value="P:FMN biosynthetic process"/>
    <property type="evidence" value="ECO:0007669"/>
    <property type="project" value="UniProtKB-UniRule"/>
</dbReference>
<gene>
    <name evidence="16" type="primary">ribC_1</name>
    <name evidence="16" type="ORF">SH1V18_42270</name>
</gene>
<dbReference type="Pfam" id="PF01687">
    <property type="entry name" value="Flavokinase"/>
    <property type="match status" value="1"/>
</dbReference>
<dbReference type="EC" id="2.7.1.26" evidence="14"/>
<keyword evidence="17" id="KW-1185">Reference proteome</keyword>
<dbReference type="GO" id="GO:0003919">
    <property type="term" value="F:FMN adenylyltransferase activity"/>
    <property type="evidence" value="ECO:0007669"/>
    <property type="project" value="UniProtKB-UniRule"/>
</dbReference>
<dbReference type="InterPro" id="IPR015864">
    <property type="entry name" value="FAD_synthase"/>
</dbReference>
<evidence type="ECO:0000256" key="2">
    <source>
        <dbReference type="ARBA" id="ARBA00005201"/>
    </source>
</evidence>
<dbReference type="FunFam" id="3.40.50.620:FF:000021">
    <property type="entry name" value="Riboflavin biosynthesis protein"/>
    <property type="match status" value="1"/>
</dbReference>
<dbReference type="EC" id="2.7.7.2" evidence="14"/>
<keyword evidence="9 14" id="KW-0274">FAD</keyword>
<keyword evidence="6 14" id="KW-0548">Nucleotidyltransferase</keyword>
<dbReference type="PANTHER" id="PTHR22749">
    <property type="entry name" value="RIBOFLAVIN KINASE/FMN ADENYLYLTRANSFERASE"/>
    <property type="match status" value="1"/>
</dbReference>
<dbReference type="CDD" id="cd02064">
    <property type="entry name" value="FAD_synthetase_N"/>
    <property type="match status" value="1"/>
</dbReference>
<keyword evidence="4 14" id="KW-0288">FMN</keyword>
<evidence type="ECO:0000256" key="3">
    <source>
        <dbReference type="ARBA" id="ARBA00022630"/>
    </source>
</evidence>
<evidence type="ECO:0000256" key="8">
    <source>
        <dbReference type="ARBA" id="ARBA00022777"/>
    </source>
</evidence>
<comment type="catalytic activity">
    <reaction evidence="12 14">
        <text>riboflavin + ATP = FMN + ADP + H(+)</text>
        <dbReference type="Rhea" id="RHEA:14357"/>
        <dbReference type="ChEBI" id="CHEBI:15378"/>
        <dbReference type="ChEBI" id="CHEBI:30616"/>
        <dbReference type="ChEBI" id="CHEBI:57986"/>
        <dbReference type="ChEBI" id="CHEBI:58210"/>
        <dbReference type="ChEBI" id="CHEBI:456216"/>
        <dbReference type="EC" id="2.7.1.26"/>
    </reaction>
</comment>
<dbReference type="InterPro" id="IPR015865">
    <property type="entry name" value="Riboflavin_kinase_bac/euk"/>
</dbReference>
<evidence type="ECO:0000313" key="17">
    <source>
        <dbReference type="Proteomes" id="UP001144256"/>
    </source>
</evidence>
<dbReference type="InterPro" id="IPR002606">
    <property type="entry name" value="Riboflavin_kinase_bac"/>
</dbReference>
<comment type="catalytic activity">
    <reaction evidence="13 14">
        <text>FMN + ATP + H(+) = FAD + diphosphate</text>
        <dbReference type="Rhea" id="RHEA:17237"/>
        <dbReference type="ChEBI" id="CHEBI:15378"/>
        <dbReference type="ChEBI" id="CHEBI:30616"/>
        <dbReference type="ChEBI" id="CHEBI:33019"/>
        <dbReference type="ChEBI" id="CHEBI:57692"/>
        <dbReference type="ChEBI" id="CHEBI:58210"/>
        <dbReference type="EC" id="2.7.7.2"/>
    </reaction>
</comment>
<evidence type="ECO:0000256" key="13">
    <source>
        <dbReference type="ARBA" id="ARBA00049494"/>
    </source>
</evidence>
<keyword evidence="7 14" id="KW-0547">Nucleotide-binding</keyword>
<dbReference type="InterPro" id="IPR014729">
    <property type="entry name" value="Rossmann-like_a/b/a_fold"/>
</dbReference>
<comment type="pathway">
    <text evidence="1 14">Cofactor biosynthesis; FAD biosynthesis; FAD from FMN: step 1/1.</text>
</comment>
<dbReference type="Proteomes" id="UP001144256">
    <property type="component" value="Unassembled WGS sequence"/>
</dbReference>
<sequence>MEYIKGTKEFTSSPCVVVLGNFDGIHIGHRKLICKALQLSRELGLKSLVLTFDPHPSFVLANKEPVDLIYLRCEKERILKDIDVFVEYPYDLNTAKMTPENFVEKVIAGQLNAKYVVVGKDYRFGHKRKGDIGLLEKLSSIYDYKLVTIDKIEYNGNIVSSTWIRKEIKEGNISLANELLGANFSIKGKVVEGKKNGKRFLYPTANIIPHRYKILPPNGVYYSHIYVNNQKYHSITNIGINPTLNGQQKVVETHILDFDEDIYGETVIVELIEFIRKEKKFNSIDELKQEITNNINYVTELIRKHED</sequence>
<evidence type="ECO:0000256" key="12">
    <source>
        <dbReference type="ARBA" id="ARBA00047880"/>
    </source>
</evidence>
<keyword evidence="10 14" id="KW-0067">ATP-binding</keyword>
<protein>
    <recommendedName>
        <fullName evidence="14">Riboflavin biosynthesis protein</fullName>
    </recommendedName>
    <domain>
        <recommendedName>
            <fullName evidence="14">Riboflavin kinase</fullName>
            <ecNumber evidence="14">2.7.1.26</ecNumber>
        </recommendedName>
        <alternativeName>
            <fullName evidence="14">Flavokinase</fullName>
        </alternativeName>
    </domain>
    <domain>
        <recommendedName>
            <fullName evidence="14">FMN adenylyltransferase</fullName>
            <ecNumber evidence="14">2.7.7.2</ecNumber>
        </recommendedName>
        <alternativeName>
            <fullName evidence="14">FAD pyrophosphorylase</fullName>
        </alternativeName>
        <alternativeName>
            <fullName evidence="14">FAD synthase</fullName>
        </alternativeName>
    </domain>
</protein>
<reference evidence="16" key="1">
    <citation type="submission" date="2022-06" db="EMBL/GenBank/DDBJ databases">
        <title>Vallitalea longa sp. nov., an anaerobic bacterium isolated from marine sediment.</title>
        <authorList>
            <person name="Hirano S."/>
            <person name="Terahara T."/>
            <person name="Mori K."/>
            <person name="Hamada M."/>
            <person name="Matsumoto R."/>
            <person name="Kobayashi T."/>
        </authorList>
    </citation>
    <scope>NUCLEOTIDE SEQUENCE</scope>
    <source>
        <strain evidence="16">SH18-1</strain>
    </source>
</reference>
<dbReference type="InterPro" id="IPR023468">
    <property type="entry name" value="Riboflavin_kinase"/>
</dbReference>
<keyword evidence="3 14" id="KW-0285">Flavoprotein</keyword>
<feature type="domain" description="Riboflavin kinase" evidence="15">
    <location>
        <begin position="179"/>
        <end position="303"/>
    </location>
</feature>
<dbReference type="InterPro" id="IPR023465">
    <property type="entry name" value="Riboflavin_kinase_dom_sf"/>
</dbReference>
<evidence type="ECO:0000313" key="16">
    <source>
        <dbReference type="EMBL" id="GKX31747.1"/>
    </source>
</evidence>
<name>A0A9W5YD28_9FIRM</name>
<proteinExistence type="inferred from homology"/>
<evidence type="ECO:0000256" key="5">
    <source>
        <dbReference type="ARBA" id="ARBA00022679"/>
    </source>
</evidence>
<organism evidence="16 17">
    <name type="scientific">Vallitalea longa</name>
    <dbReference type="NCBI Taxonomy" id="2936439"/>
    <lineage>
        <taxon>Bacteria</taxon>
        <taxon>Bacillati</taxon>
        <taxon>Bacillota</taxon>
        <taxon>Clostridia</taxon>
        <taxon>Lachnospirales</taxon>
        <taxon>Vallitaleaceae</taxon>
        <taxon>Vallitalea</taxon>
    </lineage>
</organism>
<dbReference type="GO" id="GO:0006747">
    <property type="term" value="P:FAD biosynthetic process"/>
    <property type="evidence" value="ECO:0007669"/>
    <property type="project" value="UniProtKB-UniRule"/>
</dbReference>
<evidence type="ECO:0000256" key="7">
    <source>
        <dbReference type="ARBA" id="ARBA00022741"/>
    </source>
</evidence>
<comment type="pathway">
    <text evidence="2 14">Cofactor biosynthesis; FMN biosynthesis; FMN from riboflavin (ATP route): step 1/1.</text>
</comment>
<dbReference type="Gene3D" id="3.40.50.620">
    <property type="entry name" value="HUPs"/>
    <property type="match status" value="1"/>
</dbReference>
<dbReference type="SMART" id="SM00904">
    <property type="entry name" value="Flavokinase"/>
    <property type="match status" value="1"/>
</dbReference>
<dbReference type="GO" id="GO:0009231">
    <property type="term" value="P:riboflavin biosynthetic process"/>
    <property type="evidence" value="ECO:0007669"/>
    <property type="project" value="InterPro"/>
</dbReference>
<evidence type="ECO:0000256" key="14">
    <source>
        <dbReference type="PIRNR" id="PIRNR004491"/>
    </source>
</evidence>
<keyword evidence="8 14" id="KW-0418">Kinase</keyword>
<evidence type="ECO:0000256" key="11">
    <source>
        <dbReference type="ARBA" id="ARBA00023268"/>
    </source>
</evidence>
<evidence type="ECO:0000256" key="1">
    <source>
        <dbReference type="ARBA" id="ARBA00004726"/>
    </source>
</evidence>
<comment type="caution">
    <text evidence="16">The sequence shown here is derived from an EMBL/GenBank/DDBJ whole genome shotgun (WGS) entry which is preliminary data.</text>
</comment>
<evidence type="ECO:0000256" key="9">
    <source>
        <dbReference type="ARBA" id="ARBA00022827"/>
    </source>
</evidence>
<evidence type="ECO:0000256" key="6">
    <source>
        <dbReference type="ARBA" id="ARBA00022695"/>
    </source>
</evidence>
<accession>A0A9W5YD28</accession>
<dbReference type="AlphaFoldDB" id="A0A9W5YD28"/>
<dbReference type="PANTHER" id="PTHR22749:SF6">
    <property type="entry name" value="RIBOFLAVIN KINASE"/>
    <property type="match status" value="1"/>
</dbReference>
<dbReference type="Pfam" id="PF06574">
    <property type="entry name" value="FAD_syn"/>
    <property type="match status" value="1"/>
</dbReference>
<dbReference type="PIRSF" id="PIRSF004491">
    <property type="entry name" value="FAD_Synth"/>
    <property type="match status" value="1"/>
</dbReference>
<evidence type="ECO:0000256" key="10">
    <source>
        <dbReference type="ARBA" id="ARBA00022840"/>
    </source>
</evidence>
<evidence type="ECO:0000256" key="4">
    <source>
        <dbReference type="ARBA" id="ARBA00022643"/>
    </source>
</evidence>
<dbReference type="SUPFAM" id="SSF82114">
    <property type="entry name" value="Riboflavin kinase-like"/>
    <property type="match status" value="1"/>
</dbReference>
<dbReference type="GO" id="GO:0005524">
    <property type="term" value="F:ATP binding"/>
    <property type="evidence" value="ECO:0007669"/>
    <property type="project" value="UniProtKB-UniRule"/>
</dbReference>
<dbReference type="GO" id="GO:0008531">
    <property type="term" value="F:riboflavin kinase activity"/>
    <property type="evidence" value="ECO:0007669"/>
    <property type="project" value="UniProtKB-UniRule"/>
</dbReference>
<dbReference type="Gene3D" id="2.40.30.30">
    <property type="entry name" value="Riboflavin kinase-like"/>
    <property type="match status" value="1"/>
</dbReference>
<dbReference type="RefSeq" id="WP_281819034.1">
    <property type="nucleotide sequence ID" value="NZ_BRLB01000021.1"/>
</dbReference>
<keyword evidence="11" id="KW-0511">Multifunctional enzyme</keyword>
<dbReference type="NCBIfam" id="TIGR00083">
    <property type="entry name" value="ribF"/>
    <property type="match status" value="1"/>
</dbReference>
<keyword evidence="5 14" id="KW-0808">Transferase</keyword>